<organism evidence="2 3">
    <name type="scientific">Shackletoniella antarctica</name>
    <dbReference type="NCBI Taxonomy" id="268115"/>
    <lineage>
        <taxon>Bacteria</taxon>
        <taxon>Bacillati</taxon>
        <taxon>Cyanobacteriota</taxon>
        <taxon>Cyanophyceae</taxon>
        <taxon>Oculatellales</taxon>
        <taxon>Oculatellaceae</taxon>
        <taxon>Shackletoniella</taxon>
    </lineage>
</organism>
<gene>
    <name evidence="2" type="ORF">DCF17_18055</name>
</gene>
<keyword evidence="1" id="KW-1133">Transmembrane helix</keyword>
<feature type="transmembrane region" description="Helical" evidence="1">
    <location>
        <begin position="23"/>
        <end position="56"/>
    </location>
</feature>
<evidence type="ECO:0000313" key="3">
    <source>
        <dbReference type="Proteomes" id="UP000249081"/>
    </source>
</evidence>
<keyword evidence="1" id="KW-0472">Membrane</keyword>
<keyword evidence="1" id="KW-0812">Transmembrane</keyword>
<dbReference type="AlphaFoldDB" id="A0A2W4VVB0"/>
<proteinExistence type="predicted"/>
<reference evidence="3" key="1">
    <citation type="submission" date="2018-04" db="EMBL/GenBank/DDBJ databases">
        <authorList>
            <person name="Cornet L."/>
        </authorList>
    </citation>
    <scope>NUCLEOTIDE SEQUENCE [LARGE SCALE GENOMIC DNA]</scope>
</reference>
<dbReference type="EMBL" id="QBMN01000156">
    <property type="protein sequence ID" value="PZO35900.1"/>
    <property type="molecule type" value="Genomic_DNA"/>
</dbReference>
<accession>A0A2W4VVB0</accession>
<sequence>MPLRSFHRPGAEPGAGFEYRLTVALAVAAVTLFGVLVVRLLLPWLLVGGLIGLALWGWQRRRTRELALHQIFYAQIAAHQGRISVLDFAIAAQITGSEARQFLDQRAKDFWGDFEPTAAGDVLYTFRSWSQTTVDSQAAAIALSLTATDLAQRLGCSEAELIHQHTTLTFADWSRRRDPDGCGWQYDGAGDRYWPIG</sequence>
<evidence type="ECO:0000313" key="2">
    <source>
        <dbReference type="EMBL" id="PZO35900.1"/>
    </source>
</evidence>
<reference evidence="2 3" key="2">
    <citation type="submission" date="2018-06" db="EMBL/GenBank/DDBJ databases">
        <title>Metagenomic assembly of (sub)arctic Cyanobacteria and their associated microbiome from non-axenic cultures.</title>
        <authorList>
            <person name="Baurain D."/>
        </authorList>
    </citation>
    <scope>NUCLEOTIDE SEQUENCE [LARGE SCALE GENOMIC DNA]</scope>
    <source>
        <strain evidence="2">ULC041bin1</strain>
    </source>
</reference>
<evidence type="ECO:0000256" key="1">
    <source>
        <dbReference type="SAM" id="Phobius"/>
    </source>
</evidence>
<protein>
    <submittedName>
        <fullName evidence="2">Uncharacterized protein</fullName>
    </submittedName>
</protein>
<dbReference type="Proteomes" id="UP000249081">
    <property type="component" value="Unassembled WGS sequence"/>
</dbReference>
<name>A0A2W4VVB0_9CYAN</name>
<comment type="caution">
    <text evidence="2">The sequence shown here is derived from an EMBL/GenBank/DDBJ whole genome shotgun (WGS) entry which is preliminary data.</text>
</comment>